<name>B1XXS1_LEPCP</name>
<proteinExistence type="predicted"/>
<evidence type="ECO:0000313" key="1">
    <source>
        <dbReference type="EMBL" id="ACB36390.1"/>
    </source>
</evidence>
<keyword evidence="2" id="KW-1185">Reference proteome</keyword>
<dbReference type="EMBL" id="CP001013">
    <property type="protein sequence ID" value="ACB36390.1"/>
    <property type="molecule type" value="Genomic_DNA"/>
</dbReference>
<sequence>MAAVVPLTILSETNTSAGLHLAPISPPIGHETGAMPPGDGPNMIDVNDGMHVHVAWNKAGTSALALALHNAACKWDGKAVLSSVEGGASSVATVNDQTFLANPGVETMLFNFPPNSVQPGLYKLYARINLNQGGNPAQNRGANLSIEGPLIQFFDAP</sequence>
<dbReference type="HOGENOM" id="CLU_1675709_0_0_4"/>
<dbReference type="KEGG" id="lch:Lcho_4138"/>
<protein>
    <submittedName>
        <fullName evidence="1">Uncharacterized protein</fullName>
    </submittedName>
</protein>
<gene>
    <name evidence="1" type="ordered locus">Lcho_4138</name>
</gene>
<accession>B1XXS1</accession>
<dbReference type="RefSeq" id="WP_012349133.1">
    <property type="nucleotide sequence ID" value="NC_010524.1"/>
</dbReference>
<reference evidence="1 2" key="1">
    <citation type="submission" date="2008-03" db="EMBL/GenBank/DDBJ databases">
        <title>Complete sequence of Leptothrix cholodnii SP-6.</title>
        <authorList>
            <consortium name="US DOE Joint Genome Institute"/>
            <person name="Copeland A."/>
            <person name="Lucas S."/>
            <person name="Lapidus A."/>
            <person name="Glavina del Rio T."/>
            <person name="Dalin E."/>
            <person name="Tice H."/>
            <person name="Bruce D."/>
            <person name="Goodwin L."/>
            <person name="Pitluck S."/>
            <person name="Chertkov O."/>
            <person name="Brettin T."/>
            <person name="Detter J.C."/>
            <person name="Han C."/>
            <person name="Kuske C.R."/>
            <person name="Schmutz J."/>
            <person name="Larimer F."/>
            <person name="Land M."/>
            <person name="Hauser L."/>
            <person name="Kyrpides N."/>
            <person name="Lykidis A."/>
            <person name="Emerson D."/>
            <person name="Richardson P."/>
        </authorList>
    </citation>
    <scope>NUCLEOTIDE SEQUENCE [LARGE SCALE GENOMIC DNA]</scope>
    <source>
        <strain evidence="2">ATCC 51168 / LMG 8142 / SP-6</strain>
    </source>
</reference>
<dbReference type="AlphaFoldDB" id="B1XXS1"/>
<dbReference type="Proteomes" id="UP000001693">
    <property type="component" value="Chromosome"/>
</dbReference>
<evidence type="ECO:0000313" key="2">
    <source>
        <dbReference type="Proteomes" id="UP000001693"/>
    </source>
</evidence>
<organism evidence="1 2">
    <name type="scientific">Leptothrix cholodnii (strain ATCC 51168 / LMG 8142 / SP-6)</name>
    <name type="common">Leptothrix discophora (strain SP-6)</name>
    <dbReference type="NCBI Taxonomy" id="395495"/>
    <lineage>
        <taxon>Bacteria</taxon>
        <taxon>Pseudomonadati</taxon>
        <taxon>Pseudomonadota</taxon>
        <taxon>Betaproteobacteria</taxon>
        <taxon>Burkholderiales</taxon>
        <taxon>Sphaerotilaceae</taxon>
        <taxon>Leptothrix</taxon>
    </lineage>
</organism>